<dbReference type="InterPro" id="IPR054363">
    <property type="entry name" value="GH95_cat"/>
</dbReference>
<dbReference type="Gene3D" id="1.50.10.10">
    <property type="match status" value="1"/>
</dbReference>
<dbReference type="PIRSF" id="PIRSF007663">
    <property type="entry name" value="UCP007663"/>
    <property type="match status" value="1"/>
</dbReference>
<comment type="caution">
    <text evidence="4">The sequence shown here is derived from an EMBL/GenBank/DDBJ whole genome shotgun (WGS) entry which is preliminary data.</text>
</comment>
<dbReference type="GO" id="GO:0005975">
    <property type="term" value="P:carbohydrate metabolic process"/>
    <property type="evidence" value="ECO:0007669"/>
    <property type="project" value="InterPro"/>
</dbReference>
<evidence type="ECO:0000313" key="4">
    <source>
        <dbReference type="EMBL" id="GEP71089.1"/>
    </source>
</evidence>
<dbReference type="Pfam" id="PF22124">
    <property type="entry name" value="Glyco_hydro_95_cat"/>
    <property type="match status" value="1"/>
</dbReference>
<evidence type="ECO:0000313" key="5">
    <source>
        <dbReference type="Proteomes" id="UP000321798"/>
    </source>
</evidence>
<feature type="domain" description="Glycosyl hydrolase family 95 N-terminal" evidence="1">
    <location>
        <begin position="11"/>
        <end position="181"/>
    </location>
</feature>
<dbReference type="PANTHER" id="PTHR31084:SF0">
    <property type="entry name" value="ALPHA-L-FUCOSIDASE 2"/>
    <property type="match status" value="1"/>
</dbReference>
<dbReference type="Pfam" id="PF21307">
    <property type="entry name" value="Glyco_hydro_95_C"/>
    <property type="match status" value="1"/>
</dbReference>
<dbReference type="InterPro" id="IPR016518">
    <property type="entry name" value="Alpha-L-fucosidase"/>
</dbReference>
<dbReference type="InterPro" id="IPR049053">
    <property type="entry name" value="AFCA-like_C"/>
</dbReference>
<dbReference type="InterPro" id="IPR008928">
    <property type="entry name" value="6-hairpin_glycosidase_sf"/>
</dbReference>
<feature type="domain" description="Alpha fucosidase A-like C-terminal" evidence="2">
    <location>
        <begin position="722"/>
        <end position="767"/>
    </location>
</feature>
<dbReference type="OrthoDB" id="9802600at2"/>
<evidence type="ECO:0000259" key="1">
    <source>
        <dbReference type="Pfam" id="PF14498"/>
    </source>
</evidence>
<dbReference type="GO" id="GO:0004560">
    <property type="term" value="F:alpha-L-fucosidase activity"/>
    <property type="evidence" value="ECO:0007669"/>
    <property type="project" value="InterPro"/>
</dbReference>
<dbReference type="Proteomes" id="UP000321798">
    <property type="component" value="Unassembled WGS sequence"/>
</dbReference>
<feature type="domain" description="Glycosyl hydrolase family 95 catalytic" evidence="3">
    <location>
        <begin position="277"/>
        <end position="710"/>
    </location>
</feature>
<dbReference type="EMBL" id="BKAL01000022">
    <property type="protein sequence ID" value="GEP71089.1"/>
    <property type="molecule type" value="Genomic_DNA"/>
</dbReference>
<dbReference type="AlphaFoldDB" id="A0A512PIQ7"/>
<dbReference type="InterPro" id="IPR012341">
    <property type="entry name" value="6hp_glycosidase-like_sf"/>
</dbReference>
<evidence type="ECO:0000259" key="3">
    <source>
        <dbReference type="Pfam" id="PF22124"/>
    </source>
</evidence>
<sequence length="803" mass="85430">MPARPLVLLDDRPGVAWTEGYPLGNGRTGLLTWGDPDVDVLQLTDDRLWSGTGPESGRRADAQADPATFRALRAAALTGDLGEAERLSDAMQVGHVQAFQPLADVHVALGRHHGAGYRRQLDLREGIASWRTADGVAQESFVSAPDQVVAVRWTSPEPLRLTVRLDSPHALVSRLVDRDLLGQVRLPADVPAHLRGDLTAGGPGRSLLGSVGVRVLVGDVLDAGDEHLVVHGTEVVLLLATGAHLEIPSEVPSTADDLDPAPDTALTRLAVAAGRTWDELRARHVADHAPLMDRVHLELGTDGATDPDADLDPESGADAGTVAERTTAGRLADWSAGHRDPALLTTLVQYGRYLLLASSRPGTRATTLQGIWNGEIRPPWNSDYTLNINTQMNYWPVETLALPECLEPLVGLVRLLSVTGAGVARDVYDADGWVAHHNADGWGFAHQEGHGDGGVSWSAFALAGVWLSRALWEHHAFGGDTATLREHWPLLRGAVAFASSWVVPAPGGGTTTAPSSSPENTFIGPDGSVRALLPGSTIDLALLHELAQTVRDCRAVLPELADDALLDTFLEQVAGLPTERLLPDGRLAEWSLDVPEAEPTHRHQSHLYGLYPGDRITLQGTPALALGAALSLDARGDLSTGWSLAWRVALWARLGRGDRVGDLIDRYLTPVPATDDGASHAGGVYPNLWCAHPPFQIDGSFGVAAGVVEAILQSHRTQDGVRVLDLLPALPRVATSGTVRGLRARGGLVVDLTWDRGAVTEITLATTGATPPREVLLVERDQQLRVHVGAMPLHLGPLAGPAA</sequence>
<organism evidence="4 5">
    <name type="scientific">Cellulomonas soli</name>
    <dbReference type="NCBI Taxonomy" id="931535"/>
    <lineage>
        <taxon>Bacteria</taxon>
        <taxon>Bacillati</taxon>
        <taxon>Actinomycetota</taxon>
        <taxon>Actinomycetes</taxon>
        <taxon>Micrococcales</taxon>
        <taxon>Cellulomonadaceae</taxon>
        <taxon>Cellulomonas</taxon>
    </lineage>
</organism>
<gene>
    <name evidence="4" type="ORF">CSO01_38040</name>
</gene>
<protein>
    <submittedName>
        <fullName evidence="4">Alpha/beta hydrolase</fullName>
    </submittedName>
</protein>
<keyword evidence="5" id="KW-1185">Reference proteome</keyword>
<dbReference type="InterPro" id="IPR027414">
    <property type="entry name" value="GH95_N_dom"/>
</dbReference>
<dbReference type="PANTHER" id="PTHR31084">
    <property type="entry name" value="ALPHA-L-FUCOSIDASE 2"/>
    <property type="match status" value="1"/>
</dbReference>
<reference evidence="4 5" key="1">
    <citation type="submission" date="2019-07" db="EMBL/GenBank/DDBJ databases">
        <title>Whole genome shotgun sequence of Cellulomonas soli NBRC 109434.</title>
        <authorList>
            <person name="Hosoyama A."/>
            <person name="Uohara A."/>
            <person name="Ohji S."/>
            <person name="Ichikawa N."/>
        </authorList>
    </citation>
    <scope>NUCLEOTIDE SEQUENCE [LARGE SCALE GENOMIC DNA]</scope>
    <source>
        <strain evidence="4 5">NBRC 109434</strain>
    </source>
</reference>
<dbReference type="SUPFAM" id="SSF48208">
    <property type="entry name" value="Six-hairpin glycosidases"/>
    <property type="match status" value="1"/>
</dbReference>
<name>A0A512PIQ7_9CELL</name>
<evidence type="ECO:0000259" key="2">
    <source>
        <dbReference type="Pfam" id="PF21307"/>
    </source>
</evidence>
<dbReference type="RefSeq" id="WP_146954853.1">
    <property type="nucleotide sequence ID" value="NZ_BAABBJ010000004.1"/>
</dbReference>
<dbReference type="Pfam" id="PF14498">
    <property type="entry name" value="Glyco_hyd_65N_2"/>
    <property type="match status" value="1"/>
</dbReference>
<accession>A0A512PIQ7</accession>
<proteinExistence type="predicted"/>
<keyword evidence="4" id="KW-0378">Hydrolase</keyword>